<dbReference type="PROSITE" id="PS50109">
    <property type="entry name" value="HIS_KIN"/>
    <property type="match status" value="1"/>
</dbReference>
<dbReference type="PANTHER" id="PTHR43547">
    <property type="entry name" value="TWO-COMPONENT HISTIDINE KINASE"/>
    <property type="match status" value="1"/>
</dbReference>
<dbReference type="InterPro" id="IPR003661">
    <property type="entry name" value="HisK_dim/P_dom"/>
</dbReference>
<keyword evidence="4" id="KW-1133">Transmembrane helix</keyword>
<keyword evidence="6" id="KW-0808">Transferase</keyword>
<dbReference type="SMART" id="SM00388">
    <property type="entry name" value="HisKA"/>
    <property type="match status" value="1"/>
</dbReference>
<dbReference type="SUPFAM" id="SSF55874">
    <property type="entry name" value="ATPase domain of HSP90 chaperone/DNA topoisomerase II/histidine kinase"/>
    <property type="match status" value="1"/>
</dbReference>
<dbReference type="AlphaFoldDB" id="A0A848IX16"/>
<dbReference type="InterPro" id="IPR036097">
    <property type="entry name" value="HisK_dim/P_sf"/>
</dbReference>
<keyword evidence="4" id="KW-0472">Membrane</keyword>
<dbReference type="InterPro" id="IPR005467">
    <property type="entry name" value="His_kinase_dom"/>
</dbReference>
<dbReference type="InterPro" id="IPR036890">
    <property type="entry name" value="HATPase_C_sf"/>
</dbReference>
<protein>
    <recommendedName>
        <fullName evidence="2">histidine kinase</fullName>
        <ecNumber evidence="2">2.7.13.3</ecNumber>
    </recommendedName>
</protein>
<evidence type="ECO:0000256" key="4">
    <source>
        <dbReference type="SAM" id="Phobius"/>
    </source>
</evidence>
<dbReference type="InterPro" id="IPR004358">
    <property type="entry name" value="Sig_transdc_His_kin-like_C"/>
</dbReference>
<comment type="caution">
    <text evidence="6">The sequence shown here is derived from an EMBL/GenBank/DDBJ whole genome shotgun (WGS) entry which is preliminary data.</text>
</comment>
<dbReference type="CDD" id="cd00082">
    <property type="entry name" value="HisKA"/>
    <property type="match status" value="1"/>
</dbReference>
<accession>A0A848IX16</accession>
<keyword evidence="4" id="KW-0812">Transmembrane</keyword>
<dbReference type="PANTHER" id="PTHR43547:SF2">
    <property type="entry name" value="HYBRID SIGNAL TRANSDUCTION HISTIDINE KINASE C"/>
    <property type="match status" value="1"/>
</dbReference>
<reference evidence="6 7" key="1">
    <citation type="submission" date="2020-04" db="EMBL/GenBank/DDBJ databases">
        <title>Flammeovirgaceae bacterium KN852 isolated from deep sea.</title>
        <authorList>
            <person name="Zhang D.-C."/>
        </authorList>
    </citation>
    <scope>NUCLEOTIDE SEQUENCE [LARGE SCALE GENOMIC DNA]</scope>
    <source>
        <strain evidence="6 7">KN852</strain>
    </source>
</reference>
<feature type="transmembrane region" description="Helical" evidence="4">
    <location>
        <begin position="333"/>
        <end position="353"/>
    </location>
</feature>
<dbReference type="InterPro" id="IPR003594">
    <property type="entry name" value="HATPase_dom"/>
</dbReference>
<sequence length="590" mass="67341">MAQVDQLYFEELNYDEKIEAIDSLNAFAWEIKASDISKSLEISKAVMNESILLDYVKGRASALQTLGYINYILGNYSQATELYLKGLRSFEEIQDVKGQIIITNAMGLLYFRMERYDLAGDYYKRAEKIASDVGLLEYISRIDNNKGMLYLAINKPEQALNSFRNSLDYMSKQENRQGVAYLYNNIAESYLKLENYDSAEYYFDLSLKIKRVINDNYGIAYTLLKSSDLYIGNRDTAKALQSIDEGIELSSKYSNGPLLLDFYMHKYQLQKATGKYEDALSVLEVHNSLRDSLNLKDEKLKVASLELTRQLEEKINELNLAKKVQANNRINTLLLAGVIILLFGLVILISLYYRGKVKANKELQELVKIKDELFTIISHDFRAPLKSLKGMLELMRMGGVSERELQFLTAEMLVRFDQTDEMLTNLLHWAKSSIDEQQLIPEFINVKDLLIESISSFDNLARQKQLDLKINVSSGLSILTDRNALSFILKNLFSNAMKFSKDNSVVRVNAFNKGNQIIFEVQDFGFGISSDQLNDLFRWKAAGKRSLAQGVGIGLMLCYDLAKKLKGELLVESHPEEGSTFILRIPHLNK</sequence>
<dbReference type="GO" id="GO:0000155">
    <property type="term" value="F:phosphorelay sensor kinase activity"/>
    <property type="evidence" value="ECO:0007669"/>
    <property type="project" value="InterPro"/>
</dbReference>
<dbReference type="EMBL" id="JABBNU010000006">
    <property type="protein sequence ID" value="NMM48857.1"/>
    <property type="molecule type" value="Genomic_DNA"/>
</dbReference>
<dbReference type="SUPFAM" id="SSF47384">
    <property type="entry name" value="Homodimeric domain of signal transducing histidine kinase"/>
    <property type="match status" value="1"/>
</dbReference>
<dbReference type="RefSeq" id="WP_169681231.1">
    <property type="nucleotide sequence ID" value="NZ_JABBNU010000006.1"/>
</dbReference>
<evidence type="ECO:0000259" key="5">
    <source>
        <dbReference type="PROSITE" id="PS50109"/>
    </source>
</evidence>
<proteinExistence type="predicted"/>
<keyword evidence="3" id="KW-0597">Phosphoprotein</keyword>
<evidence type="ECO:0000256" key="2">
    <source>
        <dbReference type="ARBA" id="ARBA00012438"/>
    </source>
</evidence>
<evidence type="ECO:0000313" key="7">
    <source>
        <dbReference type="Proteomes" id="UP000559010"/>
    </source>
</evidence>
<organism evidence="6 7">
    <name type="scientific">Marinigracilibium pacificum</name>
    <dbReference type="NCBI Taxonomy" id="2729599"/>
    <lineage>
        <taxon>Bacteria</taxon>
        <taxon>Pseudomonadati</taxon>
        <taxon>Bacteroidota</taxon>
        <taxon>Cytophagia</taxon>
        <taxon>Cytophagales</taxon>
        <taxon>Flammeovirgaceae</taxon>
        <taxon>Marinigracilibium</taxon>
    </lineage>
</organism>
<comment type="catalytic activity">
    <reaction evidence="1">
        <text>ATP + protein L-histidine = ADP + protein N-phospho-L-histidine.</text>
        <dbReference type="EC" id="2.7.13.3"/>
    </reaction>
</comment>
<evidence type="ECO:0000256" key="3">
    <source>
        <dbReference type="ARBA" id="ARBA00022553"/>
    </source>
</evidence>
<dbReference type="Gene3D" id="1.10.287.130">
    <property type="match status" value="1"/>
</dbReference>
<dbReference type="Gene3D" id="3.30.565.10">
    <property type="entry name" value="Histidine kinase-like ATPase, C-terminal domain"/>
    <property type="match status" value="1"/>
</dbReference>
<keyword evidence="6" id="KW-0418">Kinase</keyword>
<evidence type="ECO:0000313" key="6">
    <source>
        <dbReference type="EMBL" id="NMM48857.1"/>
    </source>
</evidence>
<dbReference type="Pfam" id="PF13424">
    <property type="entry name" value="TPR_12"/>
    <property type="match status" value="1"/>
</dbReference>
<dbReference type="InterPro" id="IPR019734">
    <property type="entry name" value="TPR_rpt"/>
</dbReference>
<dbReference type="Pfam" id="PF13374">
    <property type="entry name" value="TPR_10"/>
    <property type="match status" value="1"/>
</dbReference>
<keyword evidence="7" id="KW-1185">Reference proteome</keyword>
<dbReference type="Pfam" id="PF02518">
    <property type="entry name" value="HATPase_c"/>
    <property type="match status" value="1"/>
</dbReference>
<dbReference type="EC" id="2.7.13.3" evidence="2"/>
<feature type="domain" description="Histidine kinase" evidence="5">
    <location>
        <begin position="376"/>
        <end position="589"/>
    </location>
</feature>
<dbReference type="SMART" id="SM00387">
    <property type="entry name" value="HATPase_c"/>
    <property type="match status" value="1"/>
</dbReference>
<dbReference type="PRINTS" id="PR00344">
    <property type="entry name" value="BCTRLSENSOR"/>
</dbReference>
<dbReference type="Proteomes" id="UP000559010">
    <property type="component" value="Unassembled WGS sequence"/>
</dbReference>
<dbReference type="SUPFAM" id="SSF48452">
    <property type="entry name" value="TPR-like"/>
    <property type="match status" value="2"/>
</dbReference>
<evidence type="ECO:0000256" key="1">
    <source>
        <dbReference type="ARBA" id="ARBA00000085"/>
    </source>
</evidence>
<name>A0A848IX16_9BACT</name>
<dbReference type="SMART" id="SM00028">
    <property type="entry name" value="TPR"/>
    <property type="match status" value="5"/>
</dbReference>
<dbReference type="InterPro" id="IPR011990">
    <property type="entry name" value="TPR-like_helical_dom_sf"/>
</dbReference>
<dbReference type="Gene3D" id="1.25.40.10">
    <property type="entry name" value="Tetratricopeptide repeat domain"/>
    <property type="match status" value="2"/>
</dbReference>
<gene>
    <name evidence="6" type="ORF">HH304_10635</name>
</gene>